<organism evidence="1 2">
    <name type="scientific">Boletus edulis BED1</name>
    <dbReference type="NCBI Taxonomy" id="1328754"/>
    <lineage>
        <taxon>Eukaryota</taxon>
        <taxon>Fungi</taxon>
        <taxon>Dikarya</taxon>
        <taxon>Basidiomycota</taxon>
        <taxon>Agaricomycotina</taxon>
        <taxon>Agaricomycetes</taxon>
        <taxon>Agaricomycetidae</taxon>
        <taxon>Boletales</taxon>
        <taxon>Boletineae</taxon>
        <taxon>Boletaceae</taxon>
        <taxon>Boletoideae</taxon>
        <taxon>Boletus</taxon>
    </lineage>
</organism>
<dbReference type="EMBL" id="WHUW01000003">
    <property type="protein sequence ID" value="KAF8449193.1"/>
    <property type="molecule type" value="Genomic_DNA"/>
</dbReference>
<proteinExistence type="predicted"/>
<feature type="non-terminal residue" evidence="1">
    <location>
        <position position="1"/>
    </location>
</feature>
<reference evidence="1" key="2">
    <citation type="journal article" date="2020" name="Nat. Commun.">
        <title>Large-scale genome sequencing of mycorrhizal fungi provides insights into the early evolution of symbiotic traits.</title>
        <authorList>
            <person name="Miyauchi S."/>
            <person name="Kiss E."/>
            <person name="Kuo A."/>
            <person name="Drula E."/>
            <person name="Kohler A."/>
            <person name="Sanchez-Garcia M."/>
            <person name="Morin E."/>
            <person name="Andreopoulos B."/>
            <person name="Barry K.W."/>
            <person name="Bonito G."/>
            <person name="Buee M."/>
            <person name="Carver A."/>
            <person name="Chen C."/>
            <person name="Cichocki N."/>
            <person name="Clum A."/>
            <person name="Culley D."/>
            <person name="Crous P.W."/>
            <person name="Fauchery L."/>
            <person name="Girlanda M."/>
            <person name="Hayes R.D."/>
            <person name="Keri Z."/>
            <person name="LaButti K."/>
            <person name="Lipzen A."/>
            <person name="Lombard V."/>
            <person name="Magnuson J."/>
            <person name="Maillard F."/>
            <person name="Murat C."/>
            <person name="Nolan M."/>
            <person name="Ohm R.A."/>
            <person name="Pangilinan J."/>
            <person name="Pereira M.F."/>
            <person name="Perotto S."/>
            <person name="Peter M."/>
            <person name="Pfister S."/>
            <person name="Riley R."/>
            <person name="Sitrit Y."/>
            <person name="Stielow J.B."/>
            <person name="Szollosi G."/>
            <person name="Zifcakova L."/>
            <person name="Stursova M."/>
            <person name="Spatafora J.W."/>
            <person name="Tedersoo L."/>
            <person name="Vaario L.M."/>
            <person name="Yamada A."/>
            <person name="Yan M."/>
            <person name="Wang P."/>
            <person name="Xu J."/>
            <person name="Bruns T."/>
            <person name="Baldrian P."/>
            <person name="Vilgalys R."/>
            <person name="Dunand C."/>
            <person name="Henrissat B."/>
            <person name="Grigoriev I.V."/>
            <person name="Hibbett D."/>
            <person name="Nagy L.G."/>
            <person name="Martin F.M."/>
        </authorList>
    </citation>
    <scope>NUCLEOTIDE SEQUENCE</scope>
    <source>
        <strain evidence="1">BED1</strain>
    </source>
</reference>
<name>A0AAD4C5J6_BOLED</name>
<protein>
    <submittedName>
        <fullName evidence="1">Uncharacterized protein</fullName>
    </submittedName>
</protein>
<gene>
    <name evidence="1" type="ORF">L210DRAFT_3313840</name>
</gene>
<evidence type="ECO:0000313" key="1">
    <source>
        <dbReference type="EMBL" id="KAF8449193.1"/>
    </source>
</evidence>
<keyword evidence="2" id="KW-1185">Reference proteome</keyword>
<dbReference type="AlphaFoldDB" id="A0AAD4C5J6"/>
<evidence type="ECO:0000313" key="2">
    <source>
        <dbReference type="Proteomes" id="UP001194468"/>
    </source>
</evidence>
<accession>A0AAD4C5J6</accession>
<feature type="non-terminal residue" evidence="1">
    <location>
        <position position="55"/>
    </location>
</feature>
<reference evidence="1" key="1">
    <citation type="submission" date="2019-10" db="EMBL/GenBank/DDBJ databases">
        <authorList>
            <consortium name="DOE Joint Genome Institute"/>
            <person name="Kuo A."/>
            <person name="Miyauchi S."/>
            <person name="Kiss E."/>
            <person name="Drula E."/>
            <person name="Kohler A."/>
            <person name="Sanchez-Garcia M."/>
            <person name="Andreopoulos B."/>
            <person name="Barry K.W."/>
            <person name="Bonito G."/>
            <person name="Buee M."/>
            <person name="Carver A."/>
            <person name="Chen C."/>
            <person name="Cichocki N."/>
            <person name="Clum A."/>
            <person name="Culley D."/>
            <person name="Crous P.W."/>
            <person name="Fauchery L."/>
            <person name="Girlanda M."/>
            <person name="Hayes R."/>
            <person name="Keri Z."/>
            <person name="LaButti K."/>
            <person name="Lipzen A."/>
            <person name="Lombard V."/>
            <person name="Magnuson J."/>
            <person name="Maillard F."/>
            <person name="Morin E."/>
            <person name="Murat C."/>
            <person name="Nolan M."/>
            <person name="Ohm R."/>
            <person name="Pangilinan J."/>
            <person name="Pereira M."/>
            <person name="Perotto S."/>
            <person name="Peter M."/>
            <person name="Riley R."/>
            <person name="Sitrit Y."/>
            <person name="Stielow B."/>
            <person name="Szollosi G."/>
            <person name="Zifcakova L."/>
            <person name="Stursova M."/>
            <person name="Spatafora J.W."/>
            <person name="Tedersoo L."/>
            <person name="Vaario L.-M."/>
            <person name="Yamada A."/>
            <person name="Yan M."/>
            <person name="Wang P."/>
            <person name="Xu J."/>
            <person name="Bruns T."/>
            <person name="Baldrian P."/>
            <person name="Vilgalys R."/>
            <person name="Henrissat B."/>
            <person name="Grigoriev I.V."/>
            <person name="Hibbett D."/>
            <person name="Nagy L.G."/>
            <person name="Martin F.M."/>
        </authorList>
    </citation>
    <scope>NUCLEOTIDE SEQUENCE</scope>
    <source>
        <strain evidence="1">BED1</strain>
    </source>
</reference>
<dbReference type="Proteomes" id="UP001194468">
    <property type="component" value="Unassembled WGS sequence"/>
</dbReference>
<comment type="caution">
    <text evidence="1">The sequence shown here is derived from an EMBL/GenBank/DDBJ whole genome shotgun (WGS) entry which is preliminary data.</text>
</comment>
<sequence>PRKNCSICGMHCYEFIERAFSILKNWFHILQLPQKYPLEIQICLPTTLSTLHNFI</sequence>